<organism evidence="2 3">
    <name type="scientific">Sporosarcina siberiensis</name>
    <dbReference type="NCBI Taxonomy" id="1365606"/>
    <lineage>
        <taxon>Bacteria</taxon>
        <taxon>Bacillati</taxon>
        <taxon>Bacillota</taxon>
        <taxon>Bacilli</taxon>
        <taxon>Bacillales</taxon>
        <taxon>Caryophanaceae</taxon>
        <taxon>Sporosarcina</taxon>
    </lineage>
</organism>
<evidence type="ECO:0000259" key="1">
    <source>
        <dbReference type="Pfam" id="PF20250"/>
    </source>
</evidence>
<name>A0ABW4SAZ0_9BACL</name>
<gene>
    <name evidence="2" type="ORF">ACFSFY_00785</name>
</gene>
<dbReference type="PANTHER" id="PTHR38032">
    <property type="entry name" value="POLYMERASE-RELATED"/>
    <property type="match status" value="1"/>
</dbReference>
<dbReference type="EMBL" id="JBHUGI010000002">
    <property type="protein sequence ID" value="MFD1926608.1"/>
    <property type="molecule type" value="Genomic_DNA"/>
</dbReference>
<comment type="caution">
    <text evidence="2">The sequence shown here is derived from an EMBL/GenBank/DDBJ whole genome shotgun (WGS) entry which is preliminary data.</text>
</comment>
<reference evidence="3" key="1">
    <citation type="journal article" date="2019" name="Int. J. Syst. Evol. Microbiol.">
        <title>The Global Catalogue of Microorganisms (GCM) 10K type strain sequencing project: providing services to taxonomists for standard genome sequencing and annotation.</title>
        <authorList>
            <consortium name="The Broad Institute Genomics Platform"/>
            <consortium name="The Broad Institute Genome Sequencing Center for Infectious Disease"/>
            <person name="Wu L."/>
            <person name="Ma J."/>
        </authorList>
    </citation>
    <scope>NUCLEOTIDE SEQUENCE [LARGE SCALE GENOMIC DNA]</scope>
    <source>
        <strain evidence="3">CGMCC 4.7177</strain>
    </source>
</reference>
<dbReference type="InterPro" id="IPR046865">
    <property type="entry name" value="FapA_b_solenoid"/>
</dbReference>
<dbReference type="PANTHER" id="PTHR38032:SF1">
    <property type="entry name" value="RNA-BINDING PROTEIN KHPB N-TERMINAL DOMAIN-CONTAINING PROTEIN"/>
    <property type="match status" value="1"/>
</dbReference>
<feature type="domain" description="Flagellar Assembly Protein A N-terminal region" evidence="1">
    <location>
        <begin position="69"/>
        <end position="240"/>
    </location>
</feature>
<sequence>MLTENEFFKLYVKDKEVLLVTKKNGFPLKSFDTITRDFPRLKINSFQSLRSALNALGEENVIGSWLPLIDIEISKNNMEVQIIIHATTKELNEDFNTILLEADRVLHKAGVIFGKVDWTTKKISSGVPIIAAVGIEPEKGANAIITYIDPPERKPVIREDGSANLYEMNFVFPINEGDWLGEKLLPQEGIDGMDVFGNVVKATRGNDDIIRYDRKSIIEDKEADKVIIRAAHGGALEYQDGIVSVGKHLKINGDVGPETGAINFDGAITIIGTVLAGYTVTATGDISIEGNEGVTNAKLIQSSEGDVFVKGGVFGGGTMIVEAQGAIFIKHANNCKIYAKEVHVGLYLFGSEIIADHVFVDKYKGKIIGGKIEALYSIETAIVGNNHERTTILHAQGIDKDALYKEIQVMAQDLKERQQFIGKLEGPLASYEEIQGDLSADQKEAYVKMHATVDANREQMLILDKEIQILLNEIKSAVAAKIEVTLEAHPGTIIQIGKSSAVLHTQTKGVFKMVDGVLNV</sequence>
<dbReference type="Pfam" id="PF20250">
    <property type="entry name" value="FapA_N"/>
    <property type="match status" value="1"/>
</dbReference>
<dbReference type="InterPro" id="IPR046866">
    <property type="entry name" value="FapA_N"/>
</dbReference>
<dbReference type="Pfam" id="PF03961">
    <property type="entry name" value="FapA"/>
    <property type="match status" value="1"/>
</dbReference>
<evidence type="ECO:0000313" key="2">
    <source>
        <dbReference type="EMBL" id="MFD1926608.1"/>
    </source>
</evidence>
<dbReference type="Proteomes" id="UP001597218">
    <property type="component" value="Unassembled WGS sequence"/>
</dbReference>
<keyword evidence="3" id="KW-1185">Reference proteome</keyword>
<protein>
    <submittedName>
        <fullName evidence="2">DUF342 domain-containing protein</fullName>
    </submittedName>
</protein>
<evidence type="ECO:0000313" key="3">
    <source>
        <dbReference type="Proteomes" id="UP001597218"/>
    </source>
</evidence>
<proteinExistence type="predicted"/>
<dbReference type="InterPro" id="IPR005646">
    <property type="entry name" value="FapA"/>
</dbReference>
<dbReference type="RefSeq" id="WP_381535260.1">
    <property type="nucleotide sequence ID" value="NZ_JBHUGI010000002.1"/>
</dbReference>
<accession>A0ABW4SAZ0</accession>